<comment type="caution">
    <text evidence="1">The sequence shown here is derived from an EMBL/GenBank/DDBJ whole genome shotgun (WGS) entry which is preliminary data.</text>
</comment>
<evidence type="ECO:0000313" key="2">
    <source>
        <dbReference type="Proteomes" id="UP001597201"/>
    </source>
</evidence>
<gene>
    <name evidence="1" type="ORF">ACFQ39_11180</name>
</gene>
<organism evidence="1 2">
    <name type="scientific">Namhaeicola litoreus</name>
    <dbReference type="NCBI Taxonomy" id="1052145"/>
    <lineage>
        <taxon>Bacteria</taxon>
        <taxon>Pseudomonadati</taxon>
        <taxon>Bacteroidota</taxon>
        <taxon>Flavobacteriia</taxon>
        <taxon>Flavobacteriales</taxon>
        <taxon>Flavobacteriaceae</taxon>
        <taxon>Namhaeicola</taxon>
    </lineage>
</organism>
<protein>
    <submittedName>
        <fullName evidence="1">Uncharacterized protein</fullName>
    </submittedName>
</protein>
<keyword evidence="2" id="KW-1185">Reference proteome</keyword>
<dbReference type="EMBL" id="JBHTMY010000003">
    <property type="protein sequence ID" value="MFD1316182.1"/>
    <property type="molecule type" value="Genomic_DNA"/>
</dbReference>
<name>A0ABW3Y2T4_9FLAO</name>
<dbReference type="Proteomes" id="UP001597201">
    <property type="component" value="Unassembled WGS sequence"/>
</dbReference>
<dbReference type="RefSeq" id="WP_377178992.1">
    <property type="nucleotide sequence ID" value="NZ_JBHTMY010000003.1"/>
</dbReference>
<proteinExistence type="predicted"/>
<sequence>MSDLEQINKILWHEFGHYMVDILLCKEYPKIEIEYITVRNFECLNNWCGTIKLIPDALLGFDKIIQEHKFFSYHSISLFSGCVFQAFHDKNTELEDCFSNKNKGSGKGDCTNFNELIFQIKRINNSSSPNNFNTEMFTIINNYNEHFHYLNNFHKDLNKVIDPLSMTILVDYKAKKEPTNFEYNIKYTDLDQLTHKVLQLPYFQSFEQMVQNTVQMILENIKQNI</sequence>
<reference evidence="2" key="1">
    <citation type="journal article" date="2019" name="Int. J. Syst. Evol. Microbiol.">
        <title>The Global Catalogue of Microorganisms (GCM) 10K type strain sequencing project: providing services to taxonomists for standard genome sequencing and annotation.</title>
        <authorList>
            <consortium name="The Broad Institute Genomics Platform"/>
            <consortium name="The Broad Institute Genome Sequencing Center for Infectious Disease"/>
            <person name="Wu L."/>
            <person name="Ma J."/>
        </authorList>
    </citation>
    <scope>NUCLEOTIDE SEQUENCE [LARGE SCALE GENOMIC DNA]</scope>
    <source>
        <strain evidence="2">CCUG 61485</strain>
    </source>
</reference>
<accession>A0ABW3Y2T4</accession>
<evidence type="ECO:0000313" key="1">
    <source>
        <dbReference type="EMBL" id="MFD1316182.1"/>
    </source>
</evidence>